<name>A0A7L7KPT0_9MOLU</name>
<proteinExistence type="predicted"/>
<accession>A0A7L7KPT0</accession>
<reference evidence="1 2" key="1">
    <citation type="submission" date="2020-02" db="EMBL/GenBank/DDBJ databases">
        <authorList>
            <person name="Zheng R.K."/>
            <person name="Sun C.M."/>
        </authorList>
    </citation>
    <scope>NUCLEOTIDE SEQUENCE [LARGE SCALE GENOMIC DNA]</scope>
    <source>
        <strain evidence="2">zrk13</strain>
    </source>
</reference>
<dbReference type="AlphaFoldDB" id="A0A7L7KPT0"/>
<dbReference type="Proteomes" id="UP000514720">
    <property type="component" value="Chromosome"/>
</dbReference>
<dbReference type="RefSeq" id="WP_258878342.1">
    <property type="nucleotide sequence ID" value="NZ_CP048914.1"/>
</dbReference>
<dbReference type="PROSITE" id="PS51257">
    <property type="entry name" value="PROKAR_LIPOPROTEIN"/>
    <property type="match status" value="1"/>
</dbReference>
<evidence type="ECO:0000313" key="1">
    <source>
        <dbReference type="EMBL" id="QMS84723.1"/>
    </source>
</evidence>
<gene>
    <name evidence="1" type="ORF">G4Z02_02795</name>
</gene>
<keyword evidence="2" id="KW-1185">Reference proteome</keyword>
<dbReference type="KEGG" id="xcl:G4Z02_02795"/>
<sequence>MKRIVLLGIVLLTGFTLSGCDLIPQSVVEQVSEELCREDPTNELCLIDDLSDITETVAEELVIDAINTLNAADPELCDTVFSITNTDLIDACKAGTLLPEGVTSFTVLTFEQTGDTYTFKGSTGETSFMEVQMTIGDVDGNMRVTSFMTTVIDDPTLPADVGATEFENFFKQFISDYLNTAITTEALVASYFETAPDSDFAKDRTETQTSGVVITYVSSDLIEPNYYKVTLEFDENGSQRTEEVAVRVNRIEMALVLEFDDIDDDCDGIDDECVVDDPVTTKEFNTLLDDFIADYLDFTISDVDLEMMYFMNNMLSDFGMSRQDDLTNGLQITVVSTMMKENNKYDVTLEFTEDGTKRTETIEVRVNRIDMALYLEFDDTDDDCDGIDDDCDAPVTTEEFTSLFNQFILDYFDTTMSDADLEMKYFMEATLFDFGMSRQEDQTSGVIISLLSATPMEDNKFTVVLEFDENGVKRTETIEVRVNRIEMALYLEFDEGIDEDCDNIEDVCENGDSLVGDEAKLLLEAYFNDYSNPDIDNETFAMYYFNNMVDDMFADMRTQDLAEGAVYELLNVNFFDDGTFEAEFSRTAGTDYWIRKRPGRIRYETSAFVVEWGNPYDEFAMGLEAIDFLKAYFNDYGNPTISNQDFADMYLGGMLTEDFAVKRDMDLADGAVFAYQTVHFNEDGSFEVEYTRTVGEDIILRKRPGRIRKRPDLLTAEWDALIDEHIETDINVVTETFTAFVSDYLNPEISNDDLQAIYFGDMDMTWFFEQRQDDLTKGLMITVVTVEPLDEYGHFLVHVDVTSGEETMREVVPVKVMKRIDQTTPLLYILDGGGEDNDCDLIGDFCEIVTDPMMAESYMELFLQEYNNPDITNDVLQMYYLDYFWMLDMRQEDLAMGLMWSIDTVEHLDDNTFLFRLSSLHAEGVVHRDIAARVYHNGSIAYFRDKGVDPDGCILTTNVCHFMTVVDDEQLIQDIFVSFLQDFVNQDMTFEEINQHYFMGKAPEFLRDHFETNNPRGATVEFTSIMPNSDLPGFYDMAYSMVTPTFTKQHNVTVILWMVDGMPMFEFYDPNNDCHNDPYACVTPMMFEHNLDILNPFVEEFFVLLNDPTFSDDMIAAMFTDWMAPESLLSYRANGNGGAVFVFERIDAPDDITVDPFFTVTYTVTLPDQETVTESFRVQFVYTEMGLLMGIEKADVKR</sequence>
<protein>
    <submittedName>
        <fullName evidence="1">Uncharacterized protein</fullName>
    </submittedName>
</protein>
<evidence type="ECO:0000313" key="2">
    <source>
        <dbReference type="Proteomes" id="UP000514720"/>
    </source>
</evidence>
<dbReference type="EMBL" id="CP048914">
    <property type="protein sequence ID" value="QMS84723.1"/>
    <property type="molecule type" value="Genomic_DNA"/>
</dbReference>
<organism evidence="1 2">
    <name type="scientific">Candidatus Xianfuyuplasma coldseepsis</name>
    <dbReference type="NCBI Taxonomy" id="2782163"/>
    <lineage>
        <taxon>Bacteria</taxon>
        <taxon>Bacillati</taxon>
        <taxon>Mycoplasmatota</taxon>
        <taxon>Mollicutes</taxon>
        <taxon>Candidatus Izemoplasmatales</taxon>
        <taxon>Candidatus Izemoplasmataceae</taxon>
        <taxon>Candidatus Xianfuyuplasma</taxon>
    </lineage>
</organism>